<gene>
    <name evidence="2" type="ORF">Premu_1655</name>
</gene>
<name>F8NCM5_9BACT</name>
<reference evidence="3" key="1">
    <citation type="journal article" date="2011" name="Stand. Genomic Sci.">
        <title>Non-contiguous finished genome sequence of the opportunistic oral pathogen Prevotella multisaccharivorax type strain (PPPA20).</title>
        <authorList>
            <person name="Pati A."/>
            <person name="Gronow S."/>
            <person name="Lu M."/>
            <person name="Lapidus A."/>
            <person name="Nolan M."/>
            <person name="Lucas S."/>
            <person name="Hammon N."/>
            <person name="Deshpande S."/>
            <person name="Cheng J.F."/>
            <person name="Tapia R."/>
            <person name="Han C."/>
            <person name="Goodwin L."/>
            <person name="Pitluck S."/>
            <person name="Liolios K."/>
            <person name="Pagani I."/>
            <person name="Mavromatis K."/>
            <person name="Mikhailova N."/>
            <person name="Huntemann M."/>
            <person name="Chen A."/>
            <person name="Palaniappan K."/>
            <person name="Land M."/>
            <person name="Hauser L."/>
            <person name="Detter J.C."/>
            <person name="Brambilla E.M."/>
            <person name="Rohde M."/>
            <person name="Goker M."/>
            <person name="Woyke T."/>
            <person name="Bristow J."/>
            <person name="Eisen J.A."/>
            <person name="Markowitz V."/>
            <person name="Hugenholtz P."/>
            <person name="Kyrpides N.C."/>
            <person name="Klenk H.P."/>
            <person name="Ivanova N."/>
        </authorList>
    </citation>
    <scope>NUCLEOTIDE SEQUENCE [LARGE SCALE GENOMIC DNA]</scope>
    <source>
        <strain evidence="3">DSM 17128</strain>
    </source>
</reference>
<dbReference type="HOGENOM" id="CLU_2754528_0_0_10"/>
<dbReference type="Proteomes" id="UP000002772">
    <property type="component" value="Unassembled WGS sequence"/>
</dbReference>
<sequence>MKKKVKKKKYQKPEIEVIAVEPSHFFCVSGTINGWSEENDESGDDDWSDDNSNNSSNNSKKLMWNNPWEK</sequence>
<dbReference type="STRING" id="688246.Premu_1655"/>
<keyword evidence="3" id="KW-1185">Reference proteome</keyword>
<evidence type="ECO:0000313" key="3">
    <source>
        <dbReference type="Proteomes" id="UP000002772"/>
    </source>
</evidence>
<feature type="compositionally biased region" description="Acidic residues" evidence="1">
    <location>
        <begin position="37"/>
        <end position="49"/>
    </location>
</feature>
<organism evidence="2 3">
    <name type="scientific">Hallella multisaccharivorax DSM 17128</name>
    <dbReference type="NCBI Taxonomy" id="688246"/>
    <lineage>
        <taxon>Bacteria</taxon>
        <taxon>Pseudomonadati</taxon>
        <taxon>Bacteroidota</taxon>
        <taxon>Bacteroidia</taxon>
        <taxon>Bacteroidales</taxon>
        <taxon>Prevotellaceae</taxon>
        <taxon>Hallella</taxon>
    </lineage>
</organism>
<feature type="compositionally biased region" description="Low complexity" evidence="1">
    <location>
        <begin position="50"/>
        <end position="59"/>
    </location>
</feature>
<dbReference type="EMBL" id="GL945017">
    <property type="protein sequence ID" value="EGN57061.1"/>
    <property type="molecule type" value="Genomic_DNA"/>
</dbReference>
<dbReference type="AlphaFoldDB" id="F8NCM5"/>
<evidence type="ECO:0000313" key="2">
    <source>
        <dbReference type="EMBL" id="EGN57061.1"/>
    </source>
</evidence>
<evidence type="ECO:0000256" key="1">
    <source>
        <dbReference type="SAM" id="MobiDB-lite"/>
    </source>
</evidence>
<dbReference type="RefSeq" id="WP_007574424.1">
    <property type="nucleotide sequence ID" value="NZ_BPTS01000001.1"/>
</dbReference>
<accession>F8NCM5</accession>
<protein>
    <submittedName>
        <fullName evidence="2">Uncharacterized protein</fullName>
    </submittedName>
</protein>
<feature type="region of interest" description="Disordered" evidence="1">
    <location>
        <begin position="36"/>
        <end position="70"/>
    </location>
</feature>
<proteinExistence type="predicted"/>